<dbReference type="PANTHER" id="PTHR30295">
    <property type="entry name" value="BACTERIOFERRITIN"/>
    <property type="match status" value="1"/>
</dbReference>
<feature type="coiled-coil region" evidence="12">
    <location>
        <begin position="117"/>
        <end position="144"/>
    </location>
</feature>
<sequence>MRGDERVLELLNDILTFELTLINQYWLNYRMLNNWGLYGLGEVFKKYSLEEMEDADKYIDRILFLDGHPNLQRMNTVQIGESAQEMLQLAMAREAEAVDKLNAGIALCQEVGDNGTRELLAEALREEEEHLDFYETQLDAIELVGLQGWLANFTLGASEG</sequence>
<dbReference type="InterPro" id="IPR012347">
    <property type="entry name" value="Ferritin-like"/>
</dbReference>
<dbReference type="InterPro" id="IPR002024">
    <property type="entry name" value="Bacterioferritin"/>
</dbReference>
<evidence type="ECO:0000313" key="14">
    <source>
        <dbReference type="EMBL" id="GGI09021.1"/>
    </source>
</evidence>
<comment type="caution">
    <text evidence="14">The sequence shown here is derived from an EMBL/GenBank/DDBJ whole genome shotgun (WGS) entry which is preliminary data.</text>
</comment>
<dbReference type="Pfam" id="PF00210">
    <property type="entry name" value="Ferritin"/>
    <property type="match status" value="1"/>
</dbReference>
<dbReference type="GO" id="GO:0006879">
    <property type="term" value="P:intracellular iron ion homeostasis"/>
    <property type="evidence" value="ECO:0007669"/>
    <property type="project" value="UniProtKB-KW"/>
</dbReference>
<keyword evidence="3 9" id="KW-0409">Iron storage</keyword>
<keyword evidence="15" id="KW-1185">Reference proteome</keyword>
<feature type="binding site" evidence="10">
    <location>
        <position position="130"/>
    </location>
    <ligand>
        <name>Fe cation</name>
        <dbReference type="ChEBI" id="CHEBI:24875"/>
        <label>2</label>
    </ligand>
</feature>
<comment type="catalytic activity">
    <reaction evidence="7">
        <text>Fe(2+)(in) = Fe(2+)(out)</text>
        <dbReference type="Rhea" id="RHEA:28486"/>
        <dbReference type="ChEBI" id="CHEBI:29033"/>
    </reaction>
</comment>
<evidence type="ECO:0000256" key="2">
    <source>
        <dbReference type="ARBA" id="ARBA00011637"/>
    </source>
</evidence>
<accession>A0A8J3ACX2</accession>
<dbReference type="InterPro" id="IPR009040">
    <property type="entry name" value="Ferritin-like_diiron"/>
</dbReference>
<proteinExistence type="inferred from homology"/>
<dbReference type="SUPFAM" id="SSF47240">
    <property type="entry name" value="Ferritin-like"/>
    <property type="match status" value="1"/>
</dbReference>
<dbReference type="PROSITE" id="PS50905">
    <property type="entry name" value="FERRITIN_LIKE"/>
    <property type="match status" value="1"/>
</dbReference>
<dbReference type="OrthoDB" id="9800505at2"/>
<dbReference type="Gene3D" id="1.20.1260.10">
    <property type="match status" value="1"/>
</dbReference>
<feature type="binding site" evidence="10">
    <location>
        <position position="51"/>
    </location>
    <ligand>
        <name>Fe cation</name>
        <dbReference type="ChEBI" id="CHEBI:24875"/>
        <label>1</label>
    </ligand>
</feature>
<dbReference type="EMBL" id="BMHA01000013">
    <property type="protein sequence ID" value="GGI09021.1"/>
    <property type="molecule type" value="Genomic_DNA"/>
</dbReference>
<evidence type="ECO:0000256" key="9">
    <source>
        <dbReference type="PIRNR" id="PIRNR002560"/>
    </source>
</evidence>
<keyword evidence="4 11" id="KW-0349">Heme</keyword>
<keyword evidence="5 9" id="KW-0479">Metal-binding</keyword>
<evidence type="ECO:0000256" key="11">
    <source>
        <dbReference type="RuleBase" id="RU000623"/>
    </source>
</evidence>
<dbReference type="PIRSF" id="PIRSF002560">
    <property type="entry name" value="Bacterioferritin"/>
    <property type="match status" value="1"/>
</dbReference>
<dbReference type="GO" id="GO:0020037">
    <property type="term" value="F:heme binding"/>
    <property type="evidence" value="ECO:0007669"/>
    <property type="project" value="TreeGrafter"/>
</dbReference>
<dbReference type="PANTHER" id="PTHR30295:SF0">
    <property type="entry name" value="BACTERIOFERRITIN"/>
    <property type="match status" value="1"/>
</dbReference>
<reference evidence="14" key="2">
    <citation type="submission" date="2020-09" db="EMBL/GenBank/DDBJ databases">
        <authorList>
            <person name="Sun Q."/>
            <person name="Zhou Y."/>
        </authorList>
    </citation>
    <scope>NUCLEOTIDE SEQUENCE</scope>
    <source>
        <strain evidence="14">CGMCC 1.14988</strain>
    </source>
</reference>
<evidence type="ECO:0000256" key="7">
    <source>
        <dbReference type="ARBA" id="ARBA00036243"/>
    </source>
</evidence>
<feature type="binding site" evidence="10">
    <location>
        <position position="51"/>
    </location>
    <ligand>
        <name>Fe cation</name>
        <dbReference type="ChEBI" id="CHEBI:24875"/>
        <label>2</label>
    </ligand>
</feature>
<feature type="binding site" evidence="10">
    <location>
        <position position="127"/>
    </location>
    <ligand>
        <name>Fe cation</name>
        <dbReference type="ChEBI" id="CHEBI:24875"/>
        <label>1</label>
    </ligand>
</feature>
<reference evidence="14" key="1">
    <citation type="journal article" date="2014" name="Int. J. Syst. Evol. Microbiol.">
        <title>Complete genome sequence of Corynebacterium casei LMG S-19264T (=DSM 44701T), isolated from a smear-ripened cheese.</title>
        <authorList>
            <consortium name="US DOE Joint Genome Institute (JGI-PGF)"/>
            <person name="Walter F."/>
            <person name="Albersmeier A."/>
            <person name="Kalinowski J."/>
            <person name="Ruckert C."/>
        </authorList>
    </citation>
    <scope>NUCLEOTIDE SEQUENCE</scope>
    <source>
        <strain evidence="14">CGMCC 1.14988</strain>
    </source>
</reference>
<dbReference type="InterPro" id="IPR008331">
    <property type="entry name" value="Ferritin_DPS_dom"/>
</dbReference>
<evidence type="ECO:0000256" key="10">
    <source>
        <dbReference type="PIRSR" id="PIRSR002560-1"/>
    </source>
</evidence>
<comment type="cofactor">
    <cofactor evidence="1">
        <name>heme b</name>
        <dbReference type="ChEBI" id="CHEBI:60344"/>
    </cofactor>
</comment>
<dbReference type="CDD" id="cd00907">
    <property type="entry name" value="Bacterioferritin"/>
    <property type="match status" value="1"/>
</dbReference>
<dbReference type="Proteomes" id="UP000650511">
    <property type="component" value="Unassembled WGS sequence"/>
</dbReference>
<dbReference type="GO" id="GO:0004322">
    <property type="term" value="F:ferroxidase activity"/>
    <property type="evidence" value="ECO:0007669"/>
    <property type="project" value="UniProtKB-EC"/>
</dbReference>
<evidence type="ECO:0000259" key="13">
    <source>
        <dbReference type="PROSITE" id="PS50905"/>
    </source>
</evidence>
<feature type="binding site" evidence="10">
    <location>
        <position position="50"/>
    </location>
    <ligand>
        <name>Fe cation</name>
        <dbReference type="ChEBI" id="CHEBI:24875"/>
        <label>3</label>
    </ligand>
</feature>
<dbReference type="InterPro" id="IPR009078">
    <property type="entry name" value="Ferritin-like_SF"/>
</dbReference>
<protein>
    <recommendedName>
        <fullName evidence="9 11">Bacterioferritin</fullName>
        <ecNumber evidence="9">1.16.3.1</ecNumber>
    </recommendedName>
</protein>
<dbReference type="GO" id="GO:0005829">
    <property type="term" value="C:cytosol"/>
    <property type="evidence" value="ECO:0007669"/>
    <property type="project" value="TreeGrafter"/>
</dbReference>
<evidence type="ECO:0000256" key="3">
    <source>
        <dbReference type="ARBA" id="ARBA00022434"/>
    </source>
</evidence>
<feature type="binding site" evidence="10">
    <location>
        <position position="94"/>
    </location>
    <ligand>
        <name>Fe cation</name>
        <dbReference type="ChEBI" id="CHEBI:24875"/>
        <label>2</label>
    </ligand>
</feature>
<evidence type="ECO:0000313" key="15">
    <source>
        <dbReference type="Proteomes" id="UP000650511"/>
    </source>
</evidence>
<dbReference type="RefSeq" id="WP_130648699.1">
    <property type="nucleotide sequence ID" value="NZ_BMHA01000013.1"/>
</dbReference>
<comment type="subunit">
    <text evidence="2">Homooligomer of 24 subunits, arranged as 12 dimers, that are packed together to form an approximately spherical molecule with a central cavity, in which large amounts of iron can be deposited.</text>
</comment>
<keyword evidence="6 9" id="KW-0408">Iron</keyword>
<dbReference type="NCBIfam" id="TIGR00754">
    <property type="entry name" value="bfr"/>
    <property type="match status" value="1"/>
</dbReference>
<gene>
    <name evidence="14" type="primary">bfr</name>
    <name evidence="14" type="ORF">GCM10011354_32000</name>
</gene>
<dbReference type="GO" id="GO:0006826">
    <property type="term" value="P:iron ion transport"/>
    <property type="evidence" value="ECO:0007669"/>
    <property type="project" value="InterPro"/>
</dbReference>
<comment type="function">
    <text evidence="9">Iron-storage protein, whose ferroxidase center binds Fe(2+), oxidizes it using dioxygen to Fe(3+), and participates in the subsequent Fe(3+) oxide mineral core formation within the central cavity of the BFR protein shell.</text>
</comment>
<evidence type="ECO:0000256" key="12">
    <source>
        <dbReference type="SAM" id="Coils"/>
    </source>
</evidence>
<feature type="domain" description="Ferritin-like diiron" evidence="13">
    <location>
        <begin position="1"/>
        <end position="145"/>
    </location>
</feature>
<evidence type="ECO:0000256" key="1">
    <source>
        <dbReference type="ARBA" id="ARBA00001970"/>
    </source>
</evidence>
<dbReference type="EC" id="1.16.3.1" evidence="9"/>
<feature type="binding site" evidence="10">
    <location>
        <position position="18"/>
    </location>
    <ligand>
        <name>Fe cation</name>
        <dbReference type="ChEBI" id="CHEBI:24875"/>
        <label>1</label>
    </ligand>
</feature>
<name>A0A8J3ACX2_9ACTN</name>
<evidence type="ECO:0000256" key="4">
    <source>
        <dbReference type="ARBA" id="ARBA00022617"/>
    </source>
</evidence>
<comment type="similarity">
    <text evidence="9 11">Belongs to the bacterioferritin family.</text>
</comment>
<keyword evidence="12" id="KW-0175">Coiled coil</keyword>
<organism evidence="14 15">
    <name type="scientific">Egicoccus halophilus</name>
    <dbReference type="NCBI Taxonomy" id="1670830"/>
    <lineage>
        <taxon>Bacteria</taxon>
        <taxon>Bacillati</taxon>
        <taxon>Actinomycetota</taxon>
        <taxon>Nitriliruptoria</taxon>
        <taxon>Egicoccales</taxon>
        <taxon>Egicoccaceae</taxon>
        <taxon>Egicoccus</taxon>
    </lineage>
</organism>
<comment type="catalytic activity">
    <reaction evidence="8 9">
        <text>4 Fe(2+) + O2 + 4 H(+) = 4 Fe(3+) + 2 H2O</text>
        <dbReference type="Rhea" id="RHEA:11148"/>
        <dbReference type="ChEBI" id="CHEBI:15377"/>
        <dbReference type="ChEBI" id="CHEBI:15378"/>
        <dbReference type="ChEBI" id="CHEBI:15379"/>
        <dbReference type="ChEBI" id="CHEBI:29033"/>
        <dbReference type="ChEBI" id="CHEBI:29034"/>
        <dbReference type="EC" id="1.16.3.1"/>
    </reaction>
</comment>
<dbReference type="AlphaFoldDB" id="A0A8J3ACX2"/>
<feature type="binding site" description="axial binding residue" evidence="10">
    <location>
        <position position="52"/>
    </location>
    <ligand>
        <name>heme b</name>
        <dbReference type="ChEBI" id="CHEBI:60344"/>
        <note>ligand shared between dimeric partners</note>
    </ligand>
    <ligandPart>
        <name>Fe</name>
        <dbReference type="ChEBI" id="CHEBI:18248"/>
    </ligandPart>
</feature>
<dbReference type="PRINTS" id="PR00601">
    <property type="entry name" value="BACFERRITIN"/>
</dbReference>
<evidence type="ECO:0000256" key="6">
    <source>
        <dbReference type="ARBA" id="ARBA00023004"/>
    </source>
</evidence>
<evidence type="ECO:0000256" key="5">
    <source>
        <dbReference type="ARBA" id="ARBA00022723"/>
    </source>
</evidence>
<evidence type="ECO:0000256" key="8">
    <source>
        <dbReference type="ARBA" id="ARBA00047990"/>
    </source>
</evidence>
<dbReference type="PROSITE" id="PS00549">
    <property type="entry name" value="BACTERIOFERRITIN"/>
    <property type="match status" value="1"/>
</dbReference>
<feature type="binding site" evidence="10">
    <location>
        <position position="127"/>
    </location>
    <ligand>
        <name>Fe cation</name>
        <dbReference type="ChEBI" id="CHEBI:24875"/>
        <label>2</label>
    </ligand>
</feature>
<dbReference type="GO" id="GO:0008199">
    <property type="term" value="F:ferric iron binding"/>
    <property type="evidence" value="ECO:0007669"/>
    <property type="project" value="InterPro"/>
</dbReference>